<sequence>MGSGHDAVAAELARRLTRQGHSVETADVLRMLPFGLGTGLRCFYAGMVGHAPLVYDAIYRGFFVPRGRLRGGTGPVAAPAALALGRALRDRPPATVISTFHLAAQVAGRLRERGVLRAPSVVLITDFAVHRQWLHPGNDVHLCPTREAADEVARRGGRRPVQVGPVVPPAFLAPPDAVAADGYERRFARAAPDRVPVVVSSGAWGVGSRLERTAALLAAAGYLPVVLCGRNERLRRRMNAVRGVLGLGWVTDMPALLGAVRAVVENAAGQTAAQALAAGVPVVSYRPIPGHGADGARRMAEAGLTSYARDEWELLRELDVLTADSRKRERRVAAGREVFVADAARVAADAERLVTEDPQGPAAD</sequence>
<keyword evidence="6" id="KW-1185">Reference proteome</keyword>
<evidence type="ECO:0000259" key="4">
    <source>
        <dbReference type="Pfam" id="PF06925"/>
    </source>
</evidence>
<evidence type="ECO:0000256" key="2">
    <source>
        <dbReference type="ARBA" id="ARBA00022676"/>
    </source>
</evidence>
<dbReference type="PANTHER" id="PTHR43025:SF3">
    <property type="entry name" value="MONOGALACTOSYLDIACYLGLYCEROL SYNTHASE 1, CHLOROPLASTIC"/>
    <property type="match status" value="1"/>
</dbReference>
<reference evidence="5 6" key="1">
    <citation type="submission" date="2021-08" db="EMBL/GenBank/DDBJ databases">
        <title>Streptomyces sp. PTM05 isolated from lichen.</title>
        <authorList>
            <person name="Somphong A."/>
            <person name="Phongsopitanun W."/>
            <person name="Tanasupawat S."/>
        </authorList>
    </citation>
    <scope>NUCLEOTIDE SEQUENCE [LARGE SCALE GENOMIC DNA]</scope>
    <source>
        <strain evidence="5 6">Ptm05</strain>
    </source>
</reference>
<comment type="similarity">
    <text evidence="1">Belongs to the glycosyltransferase 28 family.</text>
</comment>
<dbReference type="Gene3D" id="3.40.50.2000">
    <property type="entry name" value="Glycogen Phosphorylase B"/>
    <property type="match status" value="1"/>
</dbReference>
<dbReference type="PANTHER" id="PTHR43025">
    <property type="entry name" value="MONOGALACTOSYLDIACYLGLYCEROL SYNTHASE"/>
    <property type="match status" value="1"/>
</dbReference>
<keyword evidence="2" id="KW-0328">Glycosyltransferase</keyword>
<dbReference type="InterPro" id="IPR009695">
    <property type="entry name" value="Diacylglyc_glucosyltr_N"/>
</dbReference>
<evidence type="ECO:0000313" key="5">
    <source>
        <dbReference type="EMBL" id="MBY8889387.1"/>
    </source>
</evidence>
<protein>
    <submittedName>
        <fullName evidence="5">Galactosyldiacylglycerol synthase</fullName>
    </submittedName>
</protein>
<feature type="domain" description="Diacylglycerol glucosyltransferase N-terminal" evidence="4">
    <location>
        <begin position="5"/>
        <end position="156"/>
    </location>
</feature>
<accession>A0ABS7R1Q2</accession>
<gene>
    <name evidence="5" type="ORF">K7472_31770</name>
</gene>
<evidence type="ECO:0000256" key="3">
    <source>
        <dbReference type="ARBA" id="ARBA00022679"/>
    </source>
</evidence>
<proteinExistence type="inferred from homology"/>
<dbReference type="Proteomes" id="UP001198565">
    <property type="component" value="Unassembled WGS sequence"/>
</dbReference>
<dbReference type="EMBL" id="JAINVZ010000044">
    <property type="protein sequence ID" value="MBY8889387.1"/>
    <property type="molecule type" value="Genomic_DNA"/>
</dbReference>
<keyword evidence="3" id="KW-0808">Transferase</keyword>
<evidence type="ECO:0000256" key="1">
    <source>
        <dbReference type="ARBA" id="ARBA00006962"/>
    </source>
</evidence>
<dbReference type="Pfam" id="PF06925">
    <property type="entry name" value="MGDG_synth"/>
    <property type="match status" value="1"/>
</dbReference>
<evidence type="ECO:0000313" key="6">
    <source>
        <dbReference type="Proteomes" id="UP001198565"/>
    </source>
</evidence>
<dbReference type="InterPro" id="IPR050519">
    <property type="entry name" value="Glycosyltransf_28_UgtP"/>
</dbReference>
<organism evidence="5 6">
    <name type="scientific">Streptantibioticus parmotrematis</name>
    <dbReference type="NCBI Taxonomy" id="2873249"/>
    <lineage>
        <taxon>Bacteria</taxon>
        <taxon>Bacillati</taxon>
        <taxon>Actinomycetota</taxon>
        <taxon>Actinomycetes</taxon>
        <taxon>Kitasatosporales</taxon>
        <taxon>Streptomycetaceae</taxon>
        <taxon>Streptantibioticus</taxon>
    </lineage>
</organism>
<dbReference type="SUPFAM" id="SSF53756">
    <property type="entry name" value="UDP-Glycosyltransferase/glycogen phosphorylase"/>
    <property type="match status" value="1"/>
</dbReference>
<comment type="caution">
    <text evidence="5">The sequence shown here is derived from an EMBL/GenBank/DDBJ whole genome shotgun (WGS) entry which is preliminary data.</text>
</comment>
<name>A0ABS7R1Q2_9ACTN</name>